<dbReference type="Proteomes" id="UP000078572">
    <property type="component" value="Chromosome 1"/>
</dbReference>
<evidence type="ECO:0000313" key="3">
    <source>
        <dbReference type="EMBL" id="ANJ74150.1"/>
    </source>
</evidence>
<gene>
    <name evidence="3" type="ORF">A9Y76_17580</name>
    <name evidence="2" type="ORF">ACS15_3705</name>
</gene>
<evidence type="ECO:0000313" key="5">
    <source>
        <dbReference type="Proteomes" id="UP000078572"/>
    </source>
</evidence>
<dbReference type="RefSeq" id="WP_021197078.1">
    <property type="nucleotide sequence ID" value="NZ_CP012605.1"/>
</dbReference>
<protein>
    <recommendedName>
        <fullName evidence="6">Secreted protein</fullName>
    </recommendedName>
</protein>
<dbReference type="GeneID" id="61527839"/>
<reference evidence="5" key="3">
    <citation type="submission" date="2016-06" db="EMBL/GenBank/DDBJ databases">
        <authorList>
            <person name="Xu Y."/>
            <person name="Nagy A."/>
            <person name="Yan X."/>
            <person name="Kim S.W."/>
            <person name="Haley B."/>
            <person name="Liu N.T."/>
            <person name="Nou X."/>
        </authorList>
    </citation>
    <scope>NUCLEOTIDE SEQUENCE [LARGE SCALE GENOMIC DNA]</scope>
    <source>
        <strain evidence="5">ATCC 49129</strain>
    </source>
</reference>
<dbReference type="Proteomes" id="UP000077927">
    <property type="component" value="Chromosome 1"/>
</dbReference>
<name>A0A192A121_9RALS</name>
<dbReference type="STRING" id="190721.ACS15_3705"/>
<reference evidence="2 4" key="1">
    <citation type="submission" date="2015-09" db="EMBL/GenBank/DDBJ databases">
        <authorList>
            <person name="Xu Y."/>
            <person name="Nagy A."/>
            <person name="Liu N.T."/>
            <person name="Nou X."/>
        </authorList>
    </citation>
    <scope>NUCLEOTIDE SEQUENCE [LARGE SCALE GENOMIC DNA]</scope>
    <source>
        <strain evidence="2 4">FC1138</strain>
    </source>
</reference>
<dbReference type="EMBL" id="CP012605">
    <property type="protein sequence ID" value="ANH74095.1"/>
    <property type="molecule type" value="Genomic_DNA"/>
</dbReference>
<dbReference type="AlphaFoldDB" id="A0A192A121"/>
<feature type="signal peptide" evidence="1">
    <location>
        <begin position="1"/>
        <end position="22"/>
    </location>
</feature>
<evidence type="ECO:0000313" key="2">
    <source>
        <dbReference type="EMBL" id="ANH74095.1"/>
    </source>
</evidence>
<keyword evidence="1" id="KW-0732">Signal</keyword>
<evidence type="ECO:0008006" key="6">
    <source>
        <dbReference type="Google" id="ProtNLM"/>
    </source>
</evidence>
<keyword evidence="5" id="KW-1185">Reference proteome</keyword>
<reference evidence="3" key="2">
    <citation type="submission" date="2016-06" db="EMBL/GenBank/DDBJ databases">
        <authorList>
            <person name="Kjaerup R.B."/>
            <person name="Dalgaard T.S."/>
            <person name="Juul-Madsen H.R."/>
        </authorList>
    </citation>
    <scope>NUCLEOTIDE SEQUENCE [LARGE SCALE GENOMIC DNA]</scope>
    <source>
        <strain evidence="3">ATCC 49129</strain>
    </source>
</reference>
<organism evidence="3 5">
    <name type="scientific">Ralstonia insidiosa</name>
    <dbReference type="NCBI Taxonomy" id="190721"/>
    <lineage>
        <taxon>Bacteria</taxon>
        <taxon>Pseudomonadati</taxon>
        <taxon>Pseudomonadota</taxon>
        <taxon>Betaproteobacteria</taxon>
        <taxon>Burkholderiales</taxon>
        <taxon>Burkholderiaceae</taxon>
        <taxon>Ralstonia</taxon>
    </lineage>
</organism>
<feature type="chain" id="PRO_5044553947" description="Secreted protein" evidence="1">
    <location>
        <begin position="23"/>
        <end position="88"/>
    </location>
</feature>
<accession>A0A192A121</accession>
<proteinExistence type="predicted"/>
<dbReference type="KEGG" id="rin:ACS15_3705"/>
<dbReference type="EMBL" id="CP016022">
    <property type="protein sequence ID" value="ANJ74150.1"/>
    <property type="molecule type" value="Genomic_DNA"/>
</dbReference>
<sequence>MSNYRKLAAMVVVASFTAAALAMSPTPVPWGYPALDALCLLQEAAAVDGVSGAYPIGATAETKFGKWTCTKVVVSQSPVKTGGVWVQK</sequence>
<evidence type="ECO:0000313" key="4">
    <source>
        <dbReference type="Proteomes" id="UP000077927"/>
    </source>
</evidence>
<evidence type="ECO:0000256" key="1">
    <source>
        <dbReference type="SAM" id="SignalP"/>
    </source>
</evidence>
<dbReference type="PATRIC" id="fig|190721.6.peg.3656"/>